<keyword evidence="3 12" id="KW-0436">Ligase</keyword>
<dbReference type="PANTHER" id="PTHR21621:SF0">
    <property type="entry name" value="BETA-CITRYLGLUTAMATE SYNTHASE B-RELATED"/>
    <property type="match status" value="1"/>
</dbReference>
<sequence length="306" mass="33034">MKKNDPDMNLRIGIITVRDDSYHPNRRLLEAARQAGCQGVLIHPYRLWPATVGGKLGLTGEHAENPPRVVLPRQGAEIGDTCLALIHHFEQMGIALVNDLASVTIARNKFLTQQVLTAAGLPCPDTVFVNEASGFSPAVDRLGGYPVVAKPVNARQGEGVMRIEDADDARRRVLAALDRLRGVMVQRYIALDGRRDIRVLVIGGEAISAASLIPRQGDFRANFHLGGDIRSIDLPADLAELATAAAAAVGCDVAGVDLMVEKNGRPLIGEVNYSPGFRGMEAASGLDVAGRIVRLAIDRYREKRIQ</sequence>
<dbReference type="KEGG" id="dwd:DSCW_37810"/>
<evidence type="ECO:0000256" key="2">
    <source>
        <dbReference type="ARBA" id="ARBA00001946"/>
    </source>
</evidence>
<evidence type="ECO:0000256" key="5">
    <source>
        <dbReference type="ARBA" id="ARBA00022741"/>
    </source>
</evidence>
<dbReference type="Proteomes" id="UP000427769">
    <property type="component" value="Chromosome"/>
</dbReference>
<dbReference type="AlphaFoldDB" id="A0A5K7ZD31"/>
<evidence type="ECO:0000256" key="9">
    <source>
        <dbReference type="ARBA" id="ARBA00023211"/>
    </source>
</evidence>
<dbReference type="InterPro" id="IPR041107">
    <property type="entry name" value="Rimk_N"/>
</dbReference>
<dbReference type="Gene3D" id="3.30.1490.20">
    <property type="entry name" value="ATP-grasp fold, A domain"/>
    <property type="match status" value="1"/>
</dbReference>
<keyword evidence="4" id="KW-0479">Metal-binding</keyword>
<dbReference type="InterPro" id="IPR013651">
    <property type="entry name" value="ATP-grasp_RimK-type"/>
</dbReference>
<keyword evidence="6 10" id="KW-0067">ATP-binding</keyword>
<comment type="cofactor">
    <cofactor evidence="1">
        <name>Mn(2+)</name>
        <dbReference type="ChEBI" id="CHEBI:29035"/>
    </cofactor>
</comment>
<keyword evidence="8" id="KW-0648">Protein biosynthesis</keyword>
<keyword evidence="7" id="KW-0460">Magnesium</keyword>
<dbReference type="SUPFAM" id="SSF56059">
    <property type="entry name" value="Glutathione synthetase ATP-binding domain-like"/>
    <property type="match status" value="1"/>
</dbReference>
<evidence type="ECO:0000256" key="3">
    <source>
        <dbReference type="ARBA" id="ARBA00022598"/>
    </source>
</evidence>
<evidence type="ECO:0000256" key="4">
    <source>
        <dbReference type="ARBA" id="ARBA00022723"/>
    </source>
</evidence>
<dbReference type="GO" id="GO:0046872">
    <property type="term" value="F:metal ion binding"/>
    <property type="evidence" value="ECO:0007669"/>
    <property type="project" value="UniProtKB-KW"/>
</dbReference>
<accession>A0A5K7ZD31</accession>
<dbReference type="NCBIfam" id="TIGR00768">
    <property type="entry name" value="rimK_fam"/>
    <property type="match status" value="1"/>
</dbReference>
<protein>
    <submittedName>
        <fullName evidence="12">Putative alpha-L-glutamate ligase</fullName>
    </submittedName>
</protein>
<feature type="domain" description="ATP-grasp" evidence="11">
    <location>
        <begin position="113"/>
        <end position="297"/>
    </location>
</feature>
<dbReference type="InterPro" id="IPR013815">
    <property type="entry name" value="ATP_grasp_subdomain_1"/>
</dbReference>
<organism evidence="12 13">
    <name type="scientific">Desulfosarcina widdelii</name>
    <dbReference type="NCBI Taxonomy" id="947919"/>
    <lineage>
        <taxon>Bacteria</taxon>
        <taxon>Pseudomonadati</taxon>
        <taxon>Thermodesulfobacteriota</taxon>
        <taxon>Desulfobacteria</taxon>
        <taxon>Desulfobacterales</taxon>
        <taxon>Desulfosarcinaceae</taxon>
        <taxon>Desulfosarcina</taxon>
    </lineage>
</organism>
<keyword evidence="5 10" id="KW-0547">Nucleotide-binding</keyword>
<keyword evidence="9" id="KW-0464">Manganese</keyword>
<evidence type="ECO:0000259" key="11">
    <source>
        <dbReference type="PROSITE" id="PS50975"/>
    </source>
</evidence>
<dbReference type="Gene3D" id="3.40.50.20">
    <property type="match status" value="1"/>
</dbReference>
<dbReference type="GO" id="GO:0018169">
    <property type="term" value="F:ribosomal S6-glutamic acid ligase activity"/>
    <property type="evidence" value="ECO:0007669"/>
    <property type="project" value="TreeGrafter"/>
</dbReference>
<proteinExistence type="predicted"/>
<evidence type="ECO:0000313" key="13">
    <source>
        <dbReference type="Proteomes" id="UP000427769"/>
    </source>
</evidence>
<dbReference type="GO" id="GO:0005524">
    <property type="term" value="F:ATP binding"/>
    <property type="evidence" value="ECO:0007669"/>
    <property type="project" value="UniProtKB-UniRule"/>
</dbReference>
<evidence type="ECO:0000256" key="7">
    <source>
        <dbReference type="ARBA" id="ARBA00022842"/>
    </source>
</evidence>
<dbReference type="InterPro" id="IPR004666">
    <property type="entry name" value="Rp_bS6_RimK/Lys_biosynth_LsyX"/>
</dbReference>
<dbReference type="GO" id="GO:0009432">
    <property type="term" value="P:SOS response"/>
    <property type="evidence" value="ECO:0007669"/>
    <property type="project" value="TreeGrafter"/>
</dbReference>
<comment type="cofactor">
    <cofactor evidence="2">
        <name>Mg(2+)</name>
        <dbReference type="ChEBI" id="CHEBI:18420"/>
    </cofactor>
</comment>
<reference evidence="12 13" key="1">
    <citation type="submission" date="2019-11" db="EMBL/GenBank/DDBJ databases">
        <title>Comparative genomics of hydrocarbon-degrading Desulfosarcina strains.</title>
        <authorList>
            <person name="Watanabe M."/>
            <person name="Kojima H."/>
            <person name="Fukui M."/>
        </authorList>
    </citation>
    <scope>NUCLEOTIDE SEQUENCE [LARGE SCALE GENOMIC DNA]</scope>
    <source>
        <strain evidence="12 13">PP31</strain>
    </source>
</reference>
<dbReference type="GO" id="GO:0006412">
    <property type="term" value="P:translation"/>
    <property type="evidence" value="ECO:0007669"/>
    <property type="project" value="UniProtKB-KW"/>
</dbReference>
<evidence type="ECO:0000313" key="12">
    <source>
        <dbReference type="EMBL" id="BBO76364.1"/>
    </source>
</evidence>
<evidence type="ECO:0000256" key="1">
    <source>
        <dbReference type="ARBA" id="ARBA00001936"/>
    </source>
</evidence>
<evidence type="ECO:0000256" key="6">
    <source>
        <dbReference type="ARBA" id="ARBA00022840"/>
    </source>
</evidence>
<evidence type="ECO:0000256" key="10">
    <source>
        <dbReference type="PROSITE-ProRule" id="PRU00409"/>
    </source>
</evidence>
<dbReference type="PANTHER" id="PTHR21621">
    <property type="entry name" value="RIBOSOMAL PROTEIN S6 MODIFICATION PROTEIN"/>
    <property type="match status" value="1"/>
</dbReference>
<dbReference type="Gene3D" id="3.30.470.20">
    <property type="entry name" value="ATP-grasp fold, B domain"/>
    <property type="match status" value="1"/>
</dbReference>
<dbReference type="Pfam" id="PF08443">
    <property type="entry name" value="RimK"/>
    <property type="match status" value="1"/>
</dbReference>
<dbReference type="InterPro" id="IPR011761">
    <property type="entry name" value="ATP-grasp"/>
</dbReference>
<dbReference type="Pfam" id="PF18030">
    <property type="entry name" value="Rimk_N"/>
    <property type="match status" value="1"/>
</dbReference>
<dbReference type="RefSeq" id="WP_155305194.1">
    <property type="nucleotide sequence ID" value="NZ_AP021875.1"/>
</dbReference>
<dbReference type="GO" id="GO:0005737">
    <property type="term" value="C:cytoplasm"/>
    <property type="evidence" value="ECO:0007669"/>
    <property type="project" value="TreeGrafter"/>
</dbReference>
<dbReference type="EMBL" id="AP021875">
    <property type="protein sequence ID" value="BBO76364.1"/>
    <property type="molecule type" value="Genomic_DNA"/>
</dbReference>
<dbReference type="PROSITE" id="PS50975">
    <property type="entry name" value="ATP_GRASP"/>
    <property type="match status" value="1"/>
</dbReference>
<dbReference type="OrthoDB" id="3865600at2"/>
<gene>
    <name evidence="12" type="primary">rimK</name>
    <name evidence="12" type="ORF">DSCW_37810</name>
</gene>
<evidence type="ECO:0000256" key="8">
    <source>
        <dbReference type="ARBA" id="ARBA00022917"/>
    </source>
</evidence>
<keyword evidence="13" id="KW-1185">Reference proteome</keyword>
<name>A0A5K7ZD31_9BACT</name>